<accession>A0A6G8PV28</accession>
<name>A0A6G8PV28_9ACTN</name>
<feature type="compositionally biased region" description="Low complexity" evidence="7">
    <location>
        <begin position="352"/>
        <end position="362"/>
    </location>
</feature>
<reference evidence="9 10" key="1">
    <citation type="submission" date="2019-10" db="EMBL/GenBank/DDBJ databases">
        <title>Rubrobacter sp nov SCSIO 52915 isolated from a deep-sea sediment in the South China Sea.</title>
        <authorList>
            <person name="Chen R.W."/>
        </authorList>
    </citation>
    <scope>NUCLEOTIDE SEQUENCE [LARGE SCALE GENOMIC DNA]</scope>
    <source>
        <strain evidence="9 10">SCSIO 52915</strain>
    </source>
</reference>
<dbReference type="GO" id="GO:0005524">
    <property type="term" value="F:ATP binding"/>
    <property type="evidence" value="ECO:0007669"/>
    <property type="project" value="UniProtKB-KW"/>
</dbReference>
<evidence type="ECO:0000256" key="7">
    <source>
        <dbReference type="SAM" id="MobiDB-lite"/>
    </source>
</evidence>
<evidence type="ECO:0000256" key="6">
    <source>
        <dbReference type="ARBA" id="ARBA00048539"/>
    </source>
</evidence>
<evidence type="ECO:0000313" key="10">
    <source>
        <dbReference type="Proteomes" id="UP000502706"/>
    </source>
</evidence>
<evidence type="ECO:0000256" key="1">
    <source>
        <dbReference type="ARBA" id="ARBA00013267"/>
    </source>
</evidence>
<feature type="compositionally biased region" description="Basic residues" evidence="7">
    <location>
        <begin position="337"/>
        <end position="351"/>
    </location>
</feature>
<dbReference type="PANTHER" id="PTHR43033">
    <property type="entry name" value="TRNA(ILE)-LYSIDINE SYNTHASE-RELATED"/>
    <property type="match status" value="1"/>
</dbReference>
<dbReference type="Pfam" id="PF01171">
    <property type="entry name" value="ATP_bind_3"/>
    <property type="match status" value="1"/>
</dbReference>
<keyword evidence="10" id="KW-1185">Reference proteome</keyword>
<dbReference type="SUPFAM" id="SSF52402">
    <property type="entry name" value="Adenine nucleotide alpha hydrolases-like"/>
    <property type="match status" value="1"/>
</dbReference>
<organism evidence="9 10">
    <name type="scientific">Rubrobacter marinus</name>
    <dbReference type="NCBI Taxonomy" id="2653852"/>
    <lineage>
        <taxon>Bacteria</taxon>
        <taxon>Bacillati</taxon>
        <taxon>Actinomycetota</taxon>
        <taxon>Rubrobacteria</taxon>
        <taxon>Rubrobacterales</taxon>
        <taxon>Rubrobacteraceae</taxon>
        <taxon>Rubrobacter</taxon>
    </lineage>
</organism>
<dbReference type="Gene3D" id="3.40.50.620">
    <property type="entry name" value="HUPs"/>
    <property type="match status" value="1"/>
</dbReference>
<dbReference type="InterPro" id="IPR014729">
    <property type="entry name" value="Rossmann-like_a/b/a_fold"/>
</dbReference>
<feature type="region of interest" description="Disordered" evidence="7">
    <location>
        <begin position="301"/>
        <end position="362"/>
    </location>
</feature>
<dbReference type="EMBL" id="CP045121">
    <property type="protein sequence ID" value="QIN78047.1"/>
    <property type="molecule type" value="Genomic_DNA"/>
</dbReference>
<dbReference type="EC" id="6.3.4.19" evidence="1"/>
<evidence type="ECO:0000256" key="5">
    <source>
        <dbReference type="ARBA" id="ARBA00022840"/>
    </source>
</evidence>
<proteinExistence type="predicted"/>
<evidence type="ECO:0000259" key="8">
    <source>
        <dbReference type="Pfam" id="PF01171"/>
    </source>
</evidence>
<dbReference type="InterPro" id="IPR011063">
    <property type="entry name" value="TilS/TtcA_N"/>
</dbReference>
<keyword evidence="4" id="KW-0547">Nucleotide-binding</keyword>
<keyword evidence="3" id="KW-0819">tRNA processing</keyword>
<gene>
    <name evidence="9" type="ORF">GBA65_05420</name>
</gene>
<dbReference type="GO" id="GO:0032267">
    <property type="term" value="F:tRNA(Ile)-lysidine synthase activity"/>
    <property type="evidence" value="ECO:0007669"/>
    <property type="project" value="UniProtKB-EC"/>
</dbReference>
<evidence type="ECO:0000256" key="4">
    <source>
        <dbReference type="ARBA" id="ARBA00022741"/>
    </source>
</evidence>
<protein>
    <recommendedName>
        <fullName evidence="1">tRNA(Ile)-lysidine synthetase</fullName>
        <ecNumber evidence="1">6.3.4.19</ecNumber>
    </recommendedName>
</protein>
<dbReference type="KEGG" id="rmar:GBA65_05420"/>
<evidence type="ECO:0000256" key="2">
    <source>
        <dbReference type="ARBA" id="ARBA00022598"/>
    </source>
</evidence>
<dbReference type="CDD" id="cd01992">
    <property type="entry name" value="TilS_N"/>
    <property type="match status" value="1"/>
</dbReference>
<dbReference type="PANTHER" id="PTHR43033:SF1">
    <property type="entry name" value="TRNA(ILE)-LYSIDINE SYNTHASE-RELATED"/>
    <property type="match status" value="1"/>
</dbReference>
<feature type="domain" description="tRNA(Ile)-lysidine/2-thiocytidine synthase N-terminal" evidence="8">
    <location>
        <begin position="27"/>
        <end position="142"/>
    </location>
</feature>
<keyword evidence="2" id="KW-0436">Ligase</keyword>
<dbReference type="Proteomes" id="UP000502706">
    <property type="component" value="Chromosome"/>
</dbReference>
<dbReference type="AlphaFoldDB" id="A0A6G8PV28"/>
<dbReference type="InterPro" id="IPR012094">
    <property type="entry name" value="tRNA_Ile_lys_synt"/>
</dbReference>
<feature type="compositionally biased region" description="Basic residues" evidence="7">
    <location>
        <begin position="203"/>
        <end position="215"/>
    </location>
</feature>
<dbReference type="InterPro" id="IPR012795">
    <property type="entry name" value="tRNA_Ile_lys_synt_N"/>
</dbReference>
<evidence type="ECO:0000313" key="9">
    <source>
        <dbReference type="EMBL" id="QIN78047.1"/>
    </source>
</evidence>
<evidence type="ECO:0000256" key="3">
    <source>
        <dbReference type="ARBA" id="ARBA00022694"/>
    </source>
</evidence>
<feature type="region of interest" description="Disordered" evidence="7">
    <location>
        <begin position="139"/>
        <end position="272"/>
    </location>
</feature>
<keyword evidence="5" id="KW-0067">ATP-binding</keyword>
<sequence>MDDPDFPARVGRTVRRHGMDLTRPLAMVSGGPDSVALLRVVFELGARPVVLHVDYGLRGEESRADADFVRGLCGELGLACEVRNSRVGGSNLQEEARKARYRLAEDLASDRSCSAILTGHTADDVAETVLMNLARGRGRGALRDTAGPGAASAPSYRKKASGGAPLPGGPGATLPDGRHEPRTQVRAQPRSAGGPAGAGGALPRRRGERRARGRAPARGPGGARGPGRRGVAPARRRGPRAAGRAARDAARAPPVRRKGGLRGAAPGVPPLGSAAVEGVLELLGAGRGRGSFTCRAALPPSRARGRGWRSTGGGRLLPAGSTCCSRASRSSGPGRSGCRRGRSMRGRRPVPRSRTSMPRSGRIGCGRCARGILFARWASGAPRRSTRP</sequence>
<comment type="catalytic activity">
    <reaction evidence="6">
        <text>cytidine(34) in tRNA(Ile2) + L-lysine + ATP = lysidine(34) in tRNA(Ile2) + AMP + diphosphate + H(+)</text>
        <dbReference type="Rhea" id="RHEA:43744"/>
        <dbReference type="Rhea" id="RHEA-COMP:10625"/>
        <dbReference type="Rhea" id="RHEA-COMP:10670"/>
        <dbReference type="ChEBI" id="CHEBI:15378"/>
        <dbReference type="ChEBI" id="CHEBI:30616"/>
        <dbReference type="ChEBI" id="CHEBI:32551"/>
        <dbReference type="ChEBI" id="CHEBI:33019"/>
        <dbReference type="ChEBI" id="CHEBI:82748"/>
        <dbReference type="ChEBI" id="CHEBI:83665"/>
        <dbReference type="ChEBI" id="CHEBI:456215"/>
        <dbReference type="EC" id="6.3.4.19"/>
    </reaction>
</comment>
<dbReference type="GO" id="GO:0008033">
    <property type="term" value="P:tRNA processing"/>
    <property type="evidence" value="ECO:0007669"/>
    <property type="project" value="UniProtKB-KW"/>
</dbReference>